<dbReference type="Proteomes" id="UP000696573">
    <property type="component" value="Unassembled WGS sequence"/>
</dbReference>
<gene>
    <name evidence="2" type="ORF">CRHIZ90672A_00012461</name>
</gene>
<dbReference type="OrthoDB" id="2015447at2759"/>
<protein>
    <submittedName>
        <fullName evidence="2">Uncharacterized protein</fullName>
    </submittedName>
</protein>
<keyword evidence="3" id="KW-1185">Reference proteome</keyword>
<evidence type="ECO:0000313" key="2">
    <source>
        <dbReference type="EMBL" id="CAH0019309.1"/>
    </source>
</evidence>
<organism evidence="2 3">
    <name type="scientific">Clonostachys rhizophaga</name>
    <dbReference type="NCBI Taxonomy" id="160324"/>
    <lineage>
        <taxon>Eukaryota</taxon>
        <taxon>Fungi</taxon>
        <taxon>Dikarya</taxon>
        <taxon>Ascomycota</taxon>
        <taxon>Pezizomycotina</taxon>
        <taxon>Sordariomycetes</taxon>
        <taxon>Hypocreomycetidae</taxon>
        <taxon>Hypocreales</taxon>
        <taxon>Bionectriaceae</taxon>
        <taxon>Clonostachys</taxon>
    </lineage>
</organism>
<proteinExistence type="predicted"/>
<feature type="non-terminal residue" evidence="2">
    <location>
        <position position="203"/>
    </location>
</feature>
<sequence>MNEFLFLIERMLLAWRLPVNCLETEITIVGQHVSGDALSKERTIPWAAAFWLSTHDTNEYEQKLQLDGLVGLDRRDHTARLSALHADWLEQRGVQFKRVSVGPLTKLDRLGYGILINAVGPGVRTLADVKDSKVQPDRLQSAILNHSTYREGYILDRAHKNQPDVFPSTDQKKTGFVRQSKIMPCTKMPSPENFGLAYYLPGP</sequence>
<dbReference type="Gene3D" id="3.40.50.720">
    <property type="entry name" value="NAD(P)-binding Rossmann-like Domain"/>
    <property type="match status" value="1"/>
</dbReference>
<feature type="signal peptide" evidence="1">
    <location>
        <begin position="1"/>
        <end position="21"/>
    </location>
</feature>
<accession>A0A9N9V9R8</accession>
<evidence type="ECO:0000313" key="3">
    <source>
        <dbReference type="Proteomes" id="UP000696573"/>
    </source>
</evidence>
<comment type="caution">
    <text evidence="2">The sequence shown here is derived from an EMBL/GenBank/DDBJ whole genome shotgun (WGS) entry which is preliminary data.</text>
</comment>
<feature type="chain" id="PRO_5040184507" evidence="1">
    <location>
        <begin position="22"/>
        <end position="203"/>
    </location>
</feature>
<keyword evidence="1" id="KW-0732">Signal</keyword>
<name>A0A9N9V9R8_9HYPO</name>
<dbReference type="EMBL" id="CABFNQ020000553">
    <property type="protein sequence ID" value="CAH0019309.1"/>
    <property type="molecule type" value="Genomic_DNA"/>
</dbReference>
<dbReference type="AlphaFoldDB" id="A0A9N9V9R8"/>
<evidence type="ECO:0000256" key="1">
    <source>
        <dbReference type="SAM" id="SignalP"/>
    </source>
</evidence>
<reference evidence="2" key="1">
    <citation type="submission" date="2021-10" db="EMBL/GenBank/DDBJ databases">
        <authorList>
            <person name="Piombo E."/>
        </authorList>
    </citation>
    <scope>NUCLEOTIDE SEQUENCE</scope>
</reference>